<dbReference type="GO" id="GO:0019305">
    <property type="term" value="P:dTDP-rhamnose biosynthetic process"/>
    <property type="evidence" value="ECO:0007669"/>
    <property type="project" value="UniProtKB-UniPathway"/>
</dbReference>
<accession>Q47F93</accession>
<evidence type="ECO:0000256" key="2">
    <source>
        <dbReference type="ARBA" id="ARBA00010944"/>
    </source>
</evidence>
<comment type="function">
    <text evidence="6">Catalyzes the reduction of dTDP-6-deoxy-L-lyxo-4-hexulose to yield dTDP-L-rhamnose.</text>
</comment>
<dbReference type="CDD" id="cd05254">
    <property type="entry name" value="dTDP_HR_like_SDR_e"/>
    <property type="match status" value="1"/>
</dbReference>
<evidence type="ECO:0000259" key="7">
    <source>
        <dbReference type="Pfam" id="PF04321"/>
    </source>
</evidence>
<comment type="pathway">
    <text evidence="1 6">Carbohydrate biosynthesis; dTDP-L-rhamnose biosynthesis.</text>
</comment>
<evidence type="ECO:0000313" key="8">
    <source>
        <dbReference type="EMBL" id="AAZ46488.1"/>
    </source>
</evidence>
<sequence length="320" mass="34596">MPREMAYSTGFQLACIAMKILLLGKDGQVGWQLQRSLAPHGDVVACGRAQCDLSDLAQIRSVVRETRPSVIVNATAYTAVDKAESEPELARRINADAPGVLAEEAAQLNALLVHYSTDYVYDGAKASAYLETDVTAPQSVYGRTKLAGEEAIRAAGGKSLIFRTSWVFGARGGNFVKTILRLAREKESLNVVADQIGSPTPAALIATVTGIALAMLQHGKLLEKSESRLYHLAASRPVSWCDFARTIVGLAGQAPGFDLRLKSGAIQAISTAEYPTPACRPANSRLDCGRLENDFGLQMPDWQPYLERMLQLLALKQNGY</sequence>
<dbReference type="HOGENOM" id="CLU_045518_1_0_4"/>
<comment type="cofactor">
    <cofactor evidence="6">
        <name>Mg(2+)</name>
        <dbReference type="ChEBI" id="CHEBI:18420"/>
    </cofactor>
    <text evidence="6">Binds 1 Mg(2+) ion per monomer.</text>
</comment>
<comment type="catalytic activity">
    <reaction evidence="5 6">
        <text>dTDP-beta-L-rhamnose + NADP(+) = dTDP-4-dehydro-beta-L-rhamnose + NADPH + H(+)</text>
        <dbReference type="Rhea" id="RHEA:21796"/>
        <dbReference type="ChEBI" id="CHEBI:15378"/>
        <dbReference type="ChEBI" id="CHEBI:57510"/>
        <dbReference type="ChEBI" id="CHEBI:57783"/>
        <dbReference type="ChEBI" id="CHEBI:58349"/>
        <dbReference type="ChEBI" id="CHEBI:62830"/>
        <dbReference type="EC" id="1.1.1.133"/>
    </reaction>
</comment>
<evidence type="ECO:0000256" key="5">
    <source>
        <dbReference type="ARBA" id="ARBA00048200"/>
    </source>
</evidence>
<dbReference type="PANTHER" id="PTHR10491:SF4">
    <property type="entry name" value="METHIONINE ADENOSYLTRANSFERASE 2 SUBUNIT BETA"/>
    <property type="match status" value="1"/>
</dbReference>
<reference evidence="8" key="1">
    <citation type="submission" date="2005-08" db="EMBL/GenBank/DDBJ databases">
        <title>Complete sequence of Dechloromonas aromatica RCB.</title>
        <authorList>
            <person name="Salinero K.K."/>
            <person name="Copeland A."/>
            <person name="Lucas S."/>
            <person name="Lapidus A."/>
            <person name="Barry K."/>
            <person name="Detter J.C."/>
            <person name="Glavina T."/>
            <person name="Hammon N."/>
            <person name="Israni S."/>
            <person name="Pitluck S."/>
            <person name="Di Bartolo G."/>
            <person name="Trong S."/>
            <person name="Schmutz J."/>
            <person name="Larimer F."/>
            <person name="Land M."/>
            <person name="Ivanova N."/>
            <person name="Richardson P."/>
        </authorList>
    </citation>
    <scope>NUCLEOTIDE SEQUENCE</scope>
    <source>
        <strain evidence="8">RCB</strain>
    </source>
</reference>
<gene>
    <name evidence="8" type="ordered locus">Daro_1741</name>
</gene>
<dbReference type="EMBL" id="CP000089">
    <property type="protein sequence ID" value="AAZ46488.1"/>
    <property type="molecule type" value="Genomic_DNA"/>
</dbReference>
<dbReference type="SUPFAM" id="SSF51735">
    <property type="entry name" value="NAD(P)-binding Rossmann-fold domains"/>
    <property type="match status" value="1"/>
</dbReference>
<dbReference type="Gene3D" id="3.40.50.720">
    <property type="entry name" value="NAD(P)-binding Rossmann-like Domain"/>
    <property type="match status" value="1"/>
</dbReference>
<evidence type="ECO:0000256" key="3">
    <source>
        <dbReference type="ARBA" id="ARBA00012929"/>
    </source>
</evidence>
<dbReference type="STRING" id="159087.Daro_1741"/>
<feature type="domain" description="RmlD-like substrate binding" evidence="7">
    <location>
        <begin position="18"/>
        <end position="312"/>
    </location>
</feature>
<dbReference type="PANTHER" id="PTHR10491">
    <property type="entry name" value="DTDP-4-DEHYDRORHAMNOSE REDUCTASE"/>
    <property type="match status" value="1"/>
</dbReference>
<dbReference type="Pfam" id="PF04321">
    <property type="entry name" value="RmlD_sub_bind"/>
    <property type="match status" value="1"/>
</dbReference>
<evidence type="ECO:0000256" key="4">
    <source>
        <dbReference type="ARBA" id="ARBA00017099"/>
    </source>
</evidence>
<evidence type="ECO:0000256" key="1">
    <source>
        <dbReference type="ARBA" id="ARBA00004781"/>
    </source>
</evidence>
<dbReference type="AlphaFoldDB" id="Q47F93"/>
<name>Q47F93_DECAR</name>
<dbReference type="Gene3D" id="3.90.25.10">
    <property type="entry name" value="UDP-galactose 4-epimerase, domain 1"/>
    <property type="match status" value="1"/>
</dbReference>
<comment type="similarity">
    <text evidence="2 6">Belongs to the dTDP-4-dehydrorhamnose reductase family.</text>
</comment>
<organism evidence="8">
    <name type="scientific">Dechloromonas aromatica (strain RCB)</name>
    <dbReference type="NCBI Taxonomy" id="159087"/>
    <lineage>
        <taxon>Bacteria</taxon>
        <taxon>Pseudomonadati</taxon>
        <taxon>Pseudomonadota</taxon>
        <taxon>Betaproteobacteria</taxon>
        <taxon>Rhodocyclales</taxon>
        <taxon>Azonexaceae</taxon>
        <taxon>Dechloromonas</taxon>
    </lineage>
</organism>
<dbReference type="InterPro" id="IPR029903">
    <property type="entry name" value="RmlD-like-bd"/>
</dbReference>
<dbReference type="InterPro" id="IPR005913">
    <property type="entry name" value="dTDP_dehydrorham_reduct"/>
</dbReference>
<proteinExistence type="inferred from homology"/>
<dbReference type="EC" id="1.1.1.133" evidence="3 6"/>
<dbReference type="GO" id="GO:0008831">
    <property type="term" value="F:dTDP-4-dehydrorhamnose reductase activity"/>
    <property type="evidence" value="ECO:0007669"/>
    <property type="project" value="UniProtKB-EC"/>
</dbReference>
<dbReference type="InterPro" id="IPR036291">
    <property type="entry name" value="NAD(P)-bd_dom_sf"/>
</dbReference>
<keyword evidence="6" id="KW-0521">NADP</keyword>
<dbReference type="KEGG" id="dar:Daro_1741"/>
<keyword evidence="6 8" id="KW-0560">Oxidoreductase</keyword>
<protein>
    <recommendedName>
        <fullName evidence="4 6">dTDP-4-dehydrorhamnose reductase</fullName>
        <ecNumber evidence="3 6">1.1.1.133</ecNumber>
    </recommendedName>
</protein>
<dbReference type="eggNOG" id="COG1091">
    <property type="taxonomic scope" value="Bacteria"/>
</dbReference>
<dbReference type="NCBIfam" id="TIGR01214">
    <property type="entry name" value="rmlD"/>
    <property type="match status" value="1"/>
</dbReference>
<dbReference type="UniPathway" id="UPA00124"/>
<evidence type="ECO:0000256" key="6">
    <source>
        <dbReference type="RuleBase" id="RU364082"/>
    </source>
</evidence>
<dbReference type="GO" id="GO:0005829">
    <property type="term" value="C:cytosol"/>
    <property type="evidence" value="ECO:0007669"/>
    <property type="project" value="TreeGrafter"/>
</dbReference>